<keyword evidence="3" id="KW-1185">Reference proteome</keyword>
<feature type="compositionally biased region" description="Basic and acidic residues" evidence="1">
    <location>
        <begin position="87"/>
        <end position="101"/>
    </location>
</feature>
<comment type="caution">
    <text evidence="2">The sequence shown here is derived from an EMBL/GenBank/DDBJ whole genome shotgun (WGS) entry which is preliminary data.</text>
</comment>
<organism evidence="2 3">
    <name type="scientific">Henosepilachna vigintioctopunctata</name>
    <dbReference type="NCBI Taxonomy" id="420089"/>
    <lineage>
        <taxon>Eukaryota</taxon>
        <taxon>Metazoa</taxon>
        <taxon>Ecdysozoa</taxon>
        <taxon>Arthropoda</taxon>
        <taxon>Hexapoda</taxon>
        <taxon>Insecta</taxon>
        <taxon>Pterygota</taxon>
        <taxon>Neoptera</taxon>
        <taxon>Endopterygota</taxon>
        <taxon>Coleoptera</taxon>
        <taxon>Polyphaga</taxon>
        <taxon>Cucujiformia</taxon>
        <taxon>Coccinelloidea</taxon>
        <taxon>Coccinellidae</taxon>
        <taxon>Epilachninae</taxon>
        <taxon>Epilachnini</taxon>
        <taxon>Henosepilachna</taxon>
    </lineage>
</organism>
<dbReference type="EMBL" id="JARQZJ010000122">
    <property type="protein sequence ID" value="KAK9889255.1"/>
    <property type="molecule type" value="Genomic_DNA"/>
</dbReference>
<dbReference type="Proteomes" id="UP001431783">
    <property type="component" value="Unassembled WGS sequence"/>
</dbReference>
<dbReference type="AlphaFoldDB" id="A0AAW1V3L5"/>
<evidence type="ECO:0000313" key="2">
    <source>
        <dbReference type="EMBL" id="KAK9889255.1"/>
    </source>
</evidence>
<gene>
    <name evidence="2" type="ORF">WA026_004532</name>
</gene>
<name>A0AAW1V3L5_9CUCU</name>
<evidence type="ECO:0000313" key="3">
    <source>
        <dbReference type="Proteomes" id="UP001431783"/>
    </source>
</evidence>
<protein>
    <submittedName>
        <fullName evidence="2">Uncharacterized protein</fullName>
    </submittedName>
</protein>
<feature type="region of interest" description="Disordered" evidence="1">
    <location>
        <begin position="214"/>
        <end position="236"/>
    </location>
</feature>
<proteinExistence type="predicted"/>
<evidence type="ECO:0000256" key="1">
    <source>
        <dbReference type="SAM" id="MobiDB-lite"/>
    </source>
</evidence>
<reference evidence="2 3" key="1">
    <citation type="submission" date="2023-03" db="EMBL/GenBank/DDBJ databases">
        <title>Genome insight into feeding habits of ladybird beetles.</title>
        <authorList>
            <person name="Li H.-S."/>
            <person name="Huang Y.-H."/>
            <person name="Pang H."/>
        </authorList>
    </citation>
    <scope>NUCLEOTIDE SEQUENCE [LARGE SCALE GENOMIC DNA]</scope>
    <source>
        <strain evidence="2">SYSU_2023b</strain>
        <tissue evidence="2">Whole body</tissue>
    </source>
</reference>
<feature type="region of interest" description="Disordered" evidence="1">
    <location>
        <begin position="1"/>
        <end position="39"/>
    </location>
</feature>
<sequence length="236" mass="27727">MQSTTNARKEEYERVVLPPPLPKRCEQSSRRSRNKEVQSNQCLPAEWSIVLSGKNNSSFNSDLEMKIRFPSSRQNVSLPPHLPSESEENRENHQQYEKKSRFPRIDNKYLNYNTNKDYYGGSNGRVQNLPEINFNRETSNQRMSGSVASLRAMEITDIRPRQTKTSMRRYNMTRPKLHPLFESNIYDFNIDRQYPDILRRIPHFLAVNGNSLSSERKHHVPGMNRKEIPKHNCTPH</sequence>
<feature type="region of interest" description="Disordered" evidence="1">
    <location>
        <begin position="70"/>
        <end position="101"/>
    </location>
</feature>
<accession>A0AAW1V3L5</accession>